<accession>A0A382EBK4</accession>
<proteinExistence type="predicted"/>
<keyword evidence="1" id="KW-0812">Transmembrane</keyword>
<name>A0A382EBK4_9ZZZZ</name>
<evidence type="ECO:0000256" key="1">
    <source>
        <dbReference type="SAM" id="Phobius"/>
    </source>
</evidence>
<dbReference type="EMBL" id="UINC01043664">
    <property type="protein sequence ID" value="SVB48020.1"/>
    <property type="molecule type" value="Genomic_DNA"/>
</dbReference>
<dbReference type="AlphaFoldDB" id="A0A382EBK4"/>
<reference evidence="2" key="1">
    <citation type="submission" date="2018-05" db="EMBL/GenBank/DDBJ databases">
        <authorList>
            <person name="Lanie J.A."/>
            <person name="Ng W.-L."/>
            <person name="Kazmierczak K.M."/>
            <person name="Andrzejewski T.M."/>
            <person name="Davidsen T.M."/>
            <person name="Wayne K.J."/>
            <person name="Tettelin H."/>
            <person name="Glass J.I."/>
            <person name="Rusch D."/>
            <person name="Podicherti R."/>
            <person name="Tsui H.-C.T."/>
            <person name="Winkler M.E."/>
        </authorList>
    </citation>
    <scope>NUCLEOTIDE SEQUENCE</scope>
</reference>
<feature type="non-terminal residue" evidence="2">
    <location>
        <position position="71"/>
    </location>
</feature>
<feature type="transmembrane region" description="Helical" evidence="1">
    <location>
        <begin position="32"/>
        <end position="55"/>
    </location>
</feature>
<keyword evidence="1" id="KW-0472">Membrane</keyword>
<keyword evidence="1" id="KW-1133">Transmembrane helix</keyword>
<evidence type="ECO:0000313" key="2">
    <source>
        <dbReference type="EMBL" id="SVB48020.1"/>
    </source>
</evidence>
<protein>
    <recommendedName>
        <fullName evidence="3">Lipopolysaccharide assembly protein A domain-containing protein</fullName>
    </recommendedName>
</protein>
<evidence type="ECO:0008006" key="3">
    <source>
        <dbReference type="Google" id="ProtNLM"/>
    </source>
</evidence>
<organism evidence="2">
    <name type="scientific">marine metagenome</name>
    <dbReference type="NCBI Taxonomy" id="408172"/>
    <lineage>
        <taxon>unclassified sequences</taxon>
        <taxon>metagenomes</taxon>
        <taxon>ecological metagenomes</taxon>
    </lineage>
</organism>
<sequence length="71" mass="7693">MIVVGILVVLFAISNRSVVILELWPLPYFVPFPFYGAVLIAAFIGFIGGSVVAWVSAGGTRRKARNAVRKT</sequence>
<gene>
    <name evidence="2" type="ORF">METZ01_LOCUS200874</name>
</gene>